<gene>
    <name evidence="2" type="ORF">PHLGIDRAFT_125617</name>
</gene>
<evidence type="ECO:0000313" key="3">
    <source>
        <dbReference type="Proteomes" id="UP000053257"/>
    </source>
</evidence>
<dbReference type="PANTHER" id="PTHR12475:SF4">
    <property type="entry name" value="PROTEIN THEM6"/>
    <property type="match status" value="1"/>
</dbReference>
<protein>
    <recommendedName>
        <fullName evidence="4">Thioesterase domain-containing protein</fullName>
    </recommendedName>
</protein>
<proteinExistence type="inferred from homology"/>
<accession>A0A0C3NYC3</accession>
<dbReference type="HOGENOM" id="CLU_043860_1_0_1"/>
<evidence type="ECO:0008006" key="4">
    <source>
        <dbReference type="Google" id="ProtNLM"/>
    </source>
</evidence>
<evidence type="ECO:0000256" key="1">
    <source>
        <dbReference type="ARBA" id="ARBA00038476"/>
    </source>
</evidence>
<name>A0A0C3NYC3_PHLG1</name>
<dbReference type="Proteomes" id="UP000053257">
    <property type="component" value="Unassembled WGS sequence"/>
</dbReference>
<dbReference type="InterPro" id="IPR051490">
    <property type="entry name" value="THEM6_lcsJ_thioesterase"/>
</dbReference>
<dbReference type="SUPFAM" id="SSF54637">
    <property type="entry name" value="Thioesterase/thiol ester dehydrase-isomerase"/>
    <property type="match status" value="1"/>
</dbReference>
<dbReference type="EMBL" id="KN840455">
    <property type="protein sequence ID" value="KIP10424.1"/>
    <property type="molecule type" value="Genomic_DNA"/>
</dbReference>
<evidence type="ECO:0000313" key="2">
    <source>
        <dbReference type="EMBL" id="KIP10424.1"/>
    </source>
</evidence>
<reference evidence="2 3" key="1">
    <citation type="journal article" date="2014" name="PLoS Genet.">
        <title>Analysis of the Phlebiopsis gigantea genome, transcriptome and secretome provides insight into its pioneer colonization strategies of wood.</title>
        <authorList>
            <person name="Hori C."/>
            <person name="Ishida T."/>
            <person name="Igarashi K."/>
            <person name="Samejima M."/>
            <person name="Suzuki H."/>
            <person name="Master E."/>
            <person name="Ferreira P."/>
            <person name="Ruiz-Duenas F.J."/>
            <person name="Held B."/>
            <person name="Canessa P."/>
            <person name="Larrondo L.F."/>
            <person name="Schmoll M."/>
            <person name="Druzhinina I.S."/>
            <person name="Kubicek C.P."/>
            <person name="Gaskell J.A."/>
            <person name="Kersten P."/>
            <person name="St John F."/>
            <person name="Glasner J."/>
            <person name="Sabat G."/>
            <person name="Splinter BonDurant S."/>
            <person name="Syed K."/>
            <person name="Yadav J."/>
            <person name="Mgbeahuruike A.C."/>
            <person name="Kovalchuk A."/>
            <person name="Asiegbu F.O."/>
            <person name="Lackner G."/>
            <person name="Hoffmeister D."/>
            <person name="Rencoret J."/>
            <person name="Gutierrez A."/>
            <person name="Sun H."/>
            <person name="Lindquist E."/>
            <person name="Barry K."/>
            <person name="Riley R."/>
            <person name="Grigoriev I.V."/>
            <person name="Henrissat B."/>
            <person name="Kues U."/>
            <person name="Berka R.M."/>
            <person name="Martinez A.T."/>
            <person name="Covert S.F."/>
            <person name="Blanchette R.A."/>
            <person name="Cullen D."/>
        </authorList>
    </citation>
    <scope>NUCLEOTIDE SEQUENCE [LARGE SCALE GENOMIC DNA]</scope>
    <source>
        <strain evidence="2 3">11061_1 CR5-6</strain>
    </source>
</reference>
<dbReference type="CDD" id="cd00586">
    <property type="entry name" value="4HBT"/>
    <property type="match status" value="1"/>
</dbReference>
<comment type="similarity">
    <text evidence="1">Belongs to the lcsJ thioesterase family.</text>
</comment>
<sequence length="384" mass="42637">MTSAVQVYRKSLADLLQRPSTFLQAVLRLSPAVLKYVAALLLLINVRSWPLVWHFNVLVLPVYEIRIQYWLVRAKLLFASRKRQLEAKVKFFNSLCPVGEDPTRFTVGVKEWAGPDDCDFNMHLSNSAYPKQLDAARFHAALKICPTFYRAGGWVPLAATHFKFIREIPIFARYEIRMTLAAWDEKWAYVVIRYVTQKKGGSSKKSVEKADIVPPSGDNAPFPALHTPVSGTSTPIPPNANAPSLNPAERIASVLPAEPDGATLNCISVCQLCFKVGRMTVPPAIVLALDGFSVPPPPGAAVTTYSRAHPPPSWVEAQKLVAPDVPKGHMRTLQAFLRGGWRDVPAGQRWWEDALGGEIEERRRRNLGLVHGVRTGLEGALETY</sequence>
<keyword evidence="3" id="KW-1185">Reference proteome</keyword>
<dbReference type="InterPro" id="IPR029069">
    <property type="entry name" value="HotDog_dom_sf"/>
</dbReference>
<dbReference type="PANTHER" id="PTHR12475">
    <property type="match status" value="1"/>
</dbReference>
<dbReference type="AlphaFoldDB" id="A0A0C3NYC3"/>
<dbReference type="OrthoDB" id="265761at2759"/>
<dbReference type="Gene3D" id="3.10.129.10">
    <property type="entry name" value="Hotdog Thioesterase"/>
    <property type="match status" value="1"/>
</dbReference>
<dbReference type="Pfam" id="PF13279">
    <property type="entry name" value="4HBT_2"/>
    <property type="match status" value="1"/>
</dbReference>
<organism evidence="2 3">
    <name type="scientific">Phlebiopsis gigantea (strain 11061_1 CR5-6)</name>
    <name type="common">White-rot fungus</name>
    <name type="synonym">Peniophora gigantea</name>
    <dbReference type="NCBI Taxonomy" id="745531"/>
    <lineage>
        <taxon>Eukaryota</taxon>
        <taxon>Fungi</taxon>
        <taxon>Dikarya</taxon>
        <taxon>Basidiomycota</taxon>
        <taxon>Agaricomycotina</taxon>
        <taxon>Agaricomycetes</taxon>
        <taxon>Polyporales</taxon>
        <taxon>Phanerochaetaceae</taxon>
        <taxon>Phlebiopsis</taxon>
    </lineage>
</organism>